<evidence type="ECO:0000313" key="8">
    <source>
        <dbReference type="EMBL" id="RAI43465.1"/>
    </source>
</evidence>
<evidence type="ECO:0000259" key="6">
    <source>
        <dbReference type="Pfam" id="PF01266"/>
    </source>
</evidence>
<evidence type="ECO:0000256" key="1">
    <source>
        <dbReference type="ARBA" id="ARBA00001974"/>
    </source>
</evidence>
<keyword evidence="9" id="KW-1185">Reference proteome</keyword>
<evidence type="ECO:0000256" key="5">
    <source>
        <dbReference type="ARBA" id="ARBA00023002"/>
    </source>
</evidence>
<comment type="similarity">
    <text evidence="2">Belongs to the GMC oxidoreductase family.</text>
</comment>
<keyword evidence="5" id="KW-0560">Oxidoreductase</keyword>
<dbReference type="InterPro" id="IPR051473">
    <property type="entry name" value="P2Ox-like"/>
</dbReference>
<feature type="domain" description="Glucose-methanol-choline oxidoreductase C-terminal" evidence="7">
    <location>
        <begin position="411"/>
        <end position="466"/>
    </location>
</feature>
<dbReference type="RefSeq" id="WP_111419671.1">
    <property type="nucleotide sequence ID" value="NZ_NPEX01000087.1"/>
</dbReference>
<dbReference type="Pfam" id="PF05199">
    <property type="entry name" value="GMC_oxred_C"/>
    <property type="match status" value="1"/>
</dbReference>
<feature type="domain" description="FAD dependent oxidoreductase" evidence="6">
    <location>
        <begin position="6"/>
        <end position="254"/>
    </location>
</feature>
<evidence type="ECO:0008006" key="10">
    <source>
        <dbReference type="Google" id="ProtNLM"/>
    </source>
</evidence>
<dbReference type="GO" id="GO:0016614">
    <property type="term" value="F:oxidoreductase activity, acting on CH-OH group of donors"/>
    <property type="evidence" value="ECO:0007669"/>
    <property type="project" value="InterPro"/>
</dbReference>
<comment type="caution">
    <text evidence="8">The sequence shown here is derived from an EMBL/GenBank/DDBJ whole genome shotgun (WGS) entry which is preliminary data.</text>
</comment>
<sequence length="476" mass="52236">MQDRYDVIVVGSGAGGGAAAYALVKAGKRVLMLEKGGRLPRDGMTLSTMVVFREGRFSNKTEWQDGHGKPFVPSAEHYNLGGKTKWYGAALLRFSAHEFEPDPAFQCLGWPFGLDTLEPYYDEAERMLHVNRFANEPELQSVIDKIVEDDPAWRPEPLPLGLKPEIVNDPQEAKHFDGYASVAGYKGDSELCFVLPIENEANFRLVLDKEVTGFLHASDRPDVVEGVVCADGSYFFADTVVLACGAMSSPRLLQDYFAVTGLDRTLPCAASVGRNFRMHINSAVIVFSPFRDYDVLRKTAIFFNERHPHTTVQCLGWLDGQLLATQLPAATPEFFSDMIGARALGFFVTTEDGSSPDNRVVSNRGHRPVLDYELDRIAPSRDEHAACIHDFERALRHAGFAGTSRWTGLAGTSHAVGTLVTGADPESSVVDPDGRVHGMRGLYVGDGSVLPRTSRVNPSLTIYAWGLRLGRRLAAG</sequence>
<dbReference type="PANTHER" id="PTHR42784">
    <property type="entry name" value="PYRANOSE 2-OXIDASE"/>
    <property type="match status" value="1"/>
</dbReference>
<accession>A0A327L0J6</accession>
<evidence type="ECO:0000256" key="4">
    <source>
        <dbReference type="ARBA" id="ARBA00022827"/>
    </source>
</evidence>
<dbReference type="InterPro" id="IPR007867">
    <property type="entry name" value="GMC_OxRtase_C"/>
</dbReference>
<name>A0A327L0J6_9BRAD</name>
<keyword evidence="4" id="KW-0274">FAD</keyword>
<evidence type="ECO:0000256" key="3">
    <source>
        <dbReference type="ARBA" id="ARBA00022630"/>
    </source>
</evidence>
<dbReference type="InterPro" id="IPR036188">
    <property type="entry name" value="FAD/NAD-bd_sf"/>
</dbReference>
<protein>
    <recommendedName>
        <fullName evidence="10">GMC family oxidoreductase</fullName>
    </recommendedName>
</protein>
<dbReference type="PANTHER" id="PTHR42784:SF1">
    <property type="entry name" value="PYRANOSE 2-OXIDASE"/>
    <property type="match status" value="1"/>
</dbReference>
<evidence type="ECO:0000256" key="2">
    <source>
        <dbReference type="ARBA" id="ARBA00010790"/>
    </source>
</evidence>
<comment type="cofactor">
    <cofactor evidence="1">
        <name>FAD</name>
        <dbReference type="ChEBI" id="CHEBI:57692"/>
    </cofactor>
</comment>
<dbReference type="AlphaFoldDB" id="A0A327L0J6"/>
<reference evidence="8 9" key="1">
    <citation type="submission" date="2017-07" db="EMBL/GenBank/DDBJ databases">
        <title>Draft Genome Sequences of Select Purple Nonsulfur Bacteria.</title>
        <authorList>
            <person name="Lasarre B."/>
            <person name="Mckinlay J.B."/>
        </authorList>
    </citation>
    <scope>NUCLEOTIDE SEQUENCE [LARGE SCALE GENOMIC DNA]</scope>
    <source>
        <strain evidence="8 9">DSM 5909</strain>
    </source>
</reference>
<dbReference type="Proteomes" id="UP000249130">
    <property type="component" value="Unassembled WGS sequence"/>
</dbReference>
<proteinExistence type="inferred from homology"/>
<organism evidence="8 9">
    <name type="scientific">Rhodoplanes roseus</name>
    <dbReference type="NCBI Taxonomy" id="29409"/>
    <lineage>
        <taxon>Bacteria</taxon>
        <taxon>Pseudomonadati</taxon>
        <taxon>Pseudomonadota</taxon>
        <taxon>Alphaproteobacteria</taxon>
        <taxon>Hyphomicrobiales</taxon>
        <taxon>Nitrobacteraceae</taxon>
        <taxon>Rhodoplanes</taxon>
    </lineage>
</organism>
<dbReference type="OrthoDB" id="9798604at2"/>
<dbReference type="EMBL" id="NPEX01000087">
    <property type="protein sequence ID" value="RAI43465.1"/>
    <property type="molecule type" value="Genomic_DNA"/>
</dbReference>
<dbReference type="Gene3D" id="3.50.50.60">
    <property type="entry name" value="FAD/NAD(P)-binding domain"/>
    <property type="match status" value="2"/>
</dbReference>
<evidence type="ECO:0000313" key="9">
    <source>
        <dbReference type="Proteomes" id="UP000249130"/>
    </source>
</evidence>
<dbReference type="InterPro" id="IPR006076">
    <property type="entry name" value="FAD-dep_OxRdtase"/>
</dbReference>
<dbReference type="Pfam" id="PF01266">
    <property type="entry name" value="DAO"/>
    <property type="match status" value="1"/>
</dbReference>
<dbReference type="SUPFAM" id="SSF51905">
    <property type="entry name" value="FAD/NAD(P)-binding domain"/>
    <property type="match status" value="1"/>
</dbReference>
<evidence type="ECO:0000259" key="7">
    <source>
        <dbReference type="Pfam" id="PF05199"/>
    </source>
</evidence>
<keyword evidence="3" id="KW-0285">Flavoprotein</keyword>
<gene>
    <name evidence="8" type="ORF">CH341_14135</name>
</gene>